<dbReference type="GO" id="GO:0031209">
    <property type="term" value="C:SCAR complex"/>
    <property type="evidence" value="ECO:0007669"/>
    <property type="project" value="InterPro"/>
</dbReference>
<evidence type="ECO:0000256" key="2">
    <source>
        <dbReference type="ARBA" id="ARBA00005620"/>
    </source>
</evidence>
<accession>A0A7J7IUD0</accession>
<dbReference type="EMBL" id="VXIV02003458">
    <property type="protein sequence ID" value="KAF6016848.1"/>
    <property type="molecule type" value="Genomic_DNA"/>
</dbReference>
<dbReference type="GO" id="GO:0005856">
    <property type="term" value="C:cytoskeleton"/>
    <property type="evidence" value="ECO:0007669"/>
    <property type="project" value="UniProtKB-SubCell"/>
</dbReference>
<evidence type="ECO:0000256" key="3">
    <source>
        <dbReference type="ARBA" id="ARBA00022490"/>
    </source>
</evidence>
<dbReference type="OrthoDB" id="1883432at2759"/>
<evidence type="ECO:0008006" key="8">
    <source>
        <dbReference type="Google" id="ProtNLM"/>
    </source>
</evidence>
<dbReference type="PANTHER" id="PTHR33668">
    <property type="entry name" value="PROTEIN BRICK1"/>
    <property type="match status" value="1"/>
</dbReference>
<gene>
    <name evidence="6" type="ORF">EB796_024843</name>
</gene>
<comment type="subcellular location">
    <subcellularLocation>
        <location evidence="1">Cytoplasm</location>
        <location evidence="1">Cytoskeleton</location>
    </subcellularLocation>
</comment>
<dbReference type="Proteomes" id="UP000593567">
    <property type="component" value="Unassembled WGS sequence"/>
</dbReference>
<dbReference type="PANTHER" id="PTHR33668:SF1">
    <property type="entry name" value="PROTEIN BRICK1"/>
    <property type="match status" value="1"/>
</dbReference>
<organism evidence="6 7">
    <name type="scientific">Bugula neritina</name>
    <name type="common">Brown bryozoan</name>
    <name type="synonym">Sertularia neritina</name>
    <dbReference type="NCBI Taxonomy" id="10212"/>
    <lineage>
        <taxon>Eukaryota</taxon>
        <taxon>Metazoa</taxon>
        <taxon>Spiralia</taxon>
        <taxon>Lophotrochozoa</taxon>
        <taxon>Bryozoa</taxon>
        <taxon>Gymnolaemata</taxon>
        <taxon>Cheilostomatida</taxon>
        <taxon>Flustrina</taxon>
        <taxon>Buguloidea</taxon>
        <taxon>Bugulidae</taxon>
        <taxon>Bugula</taxon>
    </lineage>
</organism>
<dbReference type="InterPro" id="IPR033378">
    <property type="entry name" value="BRICK1"/>
</dbReference>
<keyword evidence="3" id="KW-0963">Cytoplasm</keyword>
<comment type="caution">
    <text evidence="6">The sequence shown here is derived from an EMBL/GenBank/DDBJ whole genome shotgun (WGS) entry which is preliminary data.</text>
</comment>
<dbReference type="GO" id="GO:0007015">
    <property type="term" value="P:actin filament organization"/>
    <property type="evidence" value="ECO:0007669"/>
    <property type="project" value="InterPro"/>
</dbReference>
<evidence type="ECO:0000256" key="4">
    <source>
        <dbReference type="ARBA" id="ARBA00023054"/>
    </source>
</evidence>
<comment type="similarity">
    <text evidence="2">Belongs to the BRK1 family.</text>
</comment>
<name>A0A7J7IUD0_BUGNE</name>
<evidence type="ECO:0000256" key="1">
    <source>
        <dbReference type="ARBA" id="ARBA00004245"/>
    </source>
</evidence>
<dbReference type="AlphaFoldDB" id="A0A7J7IUD0"/>
<dbReference type="GO" id="GO:0044877">
    <property type="term" value="F:protein-containing complex binding"/>
    <property type="evidence" value="ECO:0007669"/>
    <property type="project" value="InterPro"/>
</dbReference>
<proteinExistence type="inferred from homology"/>
<dbReference type="GO" id="GO:0048870">
    <property type="term" value="P:cell motility"/>
    <property type="evidence" value="ECO:0007669"/>
    <property type="project" value="TreeGrafter"/>
</dbReference>
<keyword evidence="7" id="KW-1185">Reference proteome</keyword>
<protein>
    <recommendedName>
        <fullName evidence="8">BRK1</fullName>
    </recommendedName>
</protein>
<dbReference type="Gene3D" id="1.20.5.110">
    <property type="match status" value="1"/>
</dbReference>
<evidence type="ECO:0000313" key="7">
    <source>
        <dbReference type="Proteomes" id="UP000593567"/>
    </source>
</evidence>
<evidence type="ECO:0000313" key="6">
    <source>
        <dbReference type="EMBL" id="KAF6016848.1"/>
    </source>
</evidence>
<reference evidence="6" key="1">
    <citation type="submission" date="2020-06" db="EMBL/GenBank/DDBJ databases">
        <title>Draft genome of Bugula neritina, a colonial animal packing powerful symbionts and potential medicines.</title>
        <authorList>
            <person name="Rayko M."/>
        </authorList>
    </citation>
    <scope>NUCLEOTIDE SEQUENCE [LARGE SCALE GENOMIC DNA]</scope>
    <source>
        <strain evidence="6">Kwan_BN1</strain>
    </source>
</reference>
<keyword evidence="4" id="KW-0175">Coiled coil</keyword>
<dbReference type="GO" id="GO:0008064">
    <property type="term" value="P:regulation of actin polymerization or depolymerization"/>
    <property type="evidence" value="ECO:0007669"/>
    <property type="project" value="TreeGrafter"/>
</dbReference>
<keyword evidence="5" id="KW-0206">Cytoskeleton</keyword>
<evidence type="ECO:0000256" key="5">
    <source>
        <dbReference type="ARBA" id="ARBA00023212"/>
    </source>
</evidence>
<sequence>MSKPVDNSARSQIQQDWANREYVEVITTSIKRITDFLNSFDLSCRSRLANLNDRLNYLEKKVDYIEASVAKQTST</sequence>